<organism evidence="2 3">
    <name type="scientific">Dubosiella newyorkensis</name>
    <dbReference type="NCBI Taxonomy" id="1862672"/>
    <lineage>
        <taxon>Bacteria</taxon>
        <taxon>Bacillati</taxon>
        <taxon>Bacillota</taxon>
        <taxon>Erysipelotrichia</taxon>
        <taxon>Erysipelotrichales</taxon>
        <taxon>Erysipelotrichaceae</taxon>
        <taxon>Dubosiella</taxon>
    </lineage>
</organism>
<protein>
    <recommendedName>
        <fullName evidence="4">Glycosyltransferase RgtA/B/C/D-like domain-containing protein</fullName>
    </recommendedName>
</protein>
<feature type="transmembrane region" description="Helical" evidence="1">
    <location>
        <begin position="508"/>
        <end position="529"/>
    </location>
</feature>
<feature type="transmembrane region" description="Helical" evidence="1">
    <location>
        <begin position="148"/>
        <end position="169"/>
    </location>
</feature>
<evidence type="ECO:0000313" key="2">
    <source>
        <dbReference type="EMBL" id="OLU46805.1"/>
    </source>
</evidence>
<evidence type="ECO:0000256" key="1">
    <source>
        <dbReference type="SAM" id="Phobius"/>
    </source>
</evidence>
<gene>
    <name evidence="2" type="ORF">BO225_04940</name>
</gene>
<reference evidence="2 3" key="1">
    <citation type="submission" date="2016-11" db="EMBL/GenBank/DDBJ databases">
        <title>Description of two novel members of the family Erysipelotrichaceae: Ileibacterium lipovorans gen. nov., sp. nov. and Dubosiella newyorkensis, gen. nov., sp. nov.</title>
        <authorList>
            <person name="Cox L.M."/>
            <person name="Sohn J."/>
            <person name="Tyrrell K.L."/>
            <person name="Citron D.M."/>
            <person name="Lawson P.A."/>
            <person name="Patel N.B."/>
            <person name="Iizumi T."/>
            <person name="Perez-Perez G.I."/>
            <person name="Goldstein E.J."/>
            <person name="Blaser M.J."/>
        </authorList>
    </citation>
    <scope>NUCLEOTIDE SEQUENCE [LARGE SCALE GENOMIC DNA]</scope>
    <source>
        <strain evidence="2 3">NYU-BL-A4</strain>
    </source>
</reference>
<dbReference type="AlphaFoldDB" id="A0A1U7NNB1"/>
<evidence type="ECO:0008006" key="4">
    <source>
        <dbReference type="Google" id="ProtNLM"/>
    </source>
</evidence>
<feature type="transmembrane region" description="Helical" evidence="1">
    <location>
        <begin position="176"/>
        <end position="194"/>
    </location>
</feature>
<keyword evidence="1" id="KW-0812">Transmembrane</keyword>
<feature type="transmembrane region" description="Helical" evidence="1">
    <location>
        <begin position="206"/>
        <end position="225"/>
    </location>
</feature>
<name>A0A1U7NNB1_9FIRM</name>
<dbReference type="GeneID" id="78275295"/>
<evidence type="ECO:0000313" key="3">
    <source>
        <dbReference type="Proteomes" id="UP000186705"/>
    </source>
</evidence>
<accession>A0A1U7NNB1</accession>
<dbReference type="STRING" id="1862672.BO225_04940"/>
<feature type="transmembrane region" description="Helical" evidence="1">
    <location>
        <begin position="232"/>
        <end position="249"/>
    </location>
</feature>
<keyword evidence="3" id="KW-1185">Reference proteome</keyword>
<dbReference type="Proteomes" id="UP000186705">
    <property type="component" value="Unassembled WGS sequence"/>
</dbReference>
<feature type="transmembrane region" description="Helical" evidence="1">
    <location>
        <begin position="549"/>
        <end position="574"/>
    </location>
</feature>
<keyword evidence="1" id="KW-0472">Membrane</keyword>
<dbReference type="OrthoDB" id="447058at2"/>
<feature type="transmembrane region" description="Helical" evidence="1">
    <location>
        <begin position="120"/>
        <end position="136"/>
    </location>
</feature>
<proteinExistence type="predicted"/>
<dbReference type="RefSeq" id="WP_076341175.1">
    <property type="nucleotide sequence ID" value="NZ_CAMNTW010000010.1"/>
</dbReference>
<keyword evidence="1" id="KW-1133">Transmembrane helix</keyword>
<feature type="transmembrane region" description="Helical" evidence="1">
    <location>
        <begin position="475"/>
        <end position="496"/>
    </location>
</feature>
<feature type="transmembrane region" description="Helical" evidence="1">
    <location>
        <begin position="96"/>
        <end position="113"/>
    </location>
</feature>
<sequence>MKKFSLNINTKKLIIKKLSVFIAVILLLLVRIVSSEYRTIIYDTNSYSDERLMLEYSDLEKHFDPEFENPRTLQKTMTFSWFINLPRKLGISLNKLLALCWGLAAILTYLLLLRISRNRILSLIGYATVLFCPAGFEFNTGVHFYRNLIIAPFLFIFFCSLLNILYLSWNPKKTRIISYIIYSVVLSIIYPMCFYIKEDGFWMKPVLYFFLFTAFIGLVIKLCFIKTLNIKRIFLFLVCLVLPIVNFNIQTAKYLKANEKSFNYSDITLRTGGSFASVANQVYKIASDERTYRFWAPRDAIKKAIDVSPTLQSMPDLIERIDNFPWYAGTEIPGDFLPWVMLFSLEDTGRYTNAADIEKIYSKIDEEIRQAFENGSLKKDQKFQLTKSAGGRSVQEIFLMFPDIIQLYETVIFLKGYDSSYKMPSQEDQDYIGSFTEQLNQDLTYPSNSKLRNDFIFKNEIGKKITEIDFNIYRIWIPVLFFTGILSWLLSLLLGFKKIKPNTLDQWLSLFSVFVLMGISFAYATGIVWFSEFLVTAGNIQTDEIWRIIFYGVGIVPMIYLSILIAMCLTWSILKWSYSRLKDR</sequence>
<dbReference type="EMBL" id="MPKA01000059">
    <property type="protein sequence ID" value="OLU46805.1"/>
    <property type="molecule type" value="Genomic_DNA"/>
</dbReference>
<comment type="caution">
    <text evidence="2">The sequence shown here is derived from an EMBL/GenBank/DDBJ whole genome shotgun (WGS) entry which is preliminary data.</text>
</comment>